<reference evidence="4" key="1">
    <citation type="submission" date="2021-02" db="EMBL/GenBank/DDBJ databases">
        <authorList>
            <person name="Nowell W R."/>
        </authorList>
    </citation>
    <scope>NUCLEOTIDE SEQUENCE</scope>
</reference>
<dbReference type="FunFam" id="1.10.10.10:FF:000014">
    <property type="entry name" value="Cullin 1"/>
    <property type="match status" value="1"/>
</dbReference>
<dbReference type="SUPFAM" id="SSF46785">
    <property type="entry name" value="Winged helix' DNA-binding domain"/>
    <property type="match status" value="1"/>
</dbReference>
<sequence>IDLIETSLISVNFEFKSKRTKFKLPIVTQKETNQDSEATQRNLDEDRKFFIQAIIVRIMKSRQTQKHNLLIEEVITQSKQRFLPSIHLIKKCIEILIDKQYLERNSTDEY</sequence>
<proteinExistence type="predicted"/>
<evidence type="ECO:0000256" key="2">
    <source>
        <dbReference type="ARBA" id="ARBA00022843"/>
    </source>
</evidence>
<feature type="domain" description="Cullin neddylation" evidence="3">
    <location>
        <begin position="43"/>
        <end position="110"/>
    </location>
</feature>
<evidence type="ECO:0000313" key="4">
    <source>
        <dbReference type="EMBL" id="CAF5149405.1"/>
    </source>
</evidence>
<dbReference type="Gene3D" id="1.10.10.10">
    <property type="entry name" value="Winged helix-like DNA-binding domain superfamily/Winged helix DNA-binding domain"/>
    <property type="match status" value="1"/>
</dbReference>
<dbReference type="Proteomes" id="UP000681967">
    <property type="component" value="Unassembled WGS sequence"/>
</dbReference>
<dbReference type="InterPro" id="IPR036390">
    <property type="entry name" value="WH_DNA-bd_sf"/>
</dbReference>
<dbReference type="InterPro" id="IPR036388">
    <property type="entry name" value="WH-like_DNA-bd_sf"/>
</dbReference>
<dbReference type="EMBL" id="CAJOBJ010361120">
    <property type="protein sequence ID" value="CAF5218111.1"/>
    <property type="molecule type" value="Genomic_DNA"/>
</dbReference>
<dbReference type="Proteomes" id="UP000681720">
    <property type="component" value="Unassembled WGS sequence"/>
</dbReference>
<keyword evidence="1" id="KW-1017">Isopeptide bond</keyword>
<gene>
    <name evidence="4" type="ORF">BYL167_LOCUS71984</name>
    <name evidence="5" type="ORF">GIL414_LOCUS82782</name>
</gene>
<dbReference type="InterPro" id="IPR019559">
    <property type="entry name" value="Cullin_neddylation_domain"/>
</dbReference>
<dbReference type="InterPro" id="IPR045093">
    <property type="entry name" value="Cullin"/>
</dbReference>
<dbReference type="AlphaFoldDB" id="A0A8S3G3I0"/>
<comment type="caution">
    <text evidence="4">The sequence shown here is derived from an EMBL/GenBank/DDBJ whole genome shotgun (WGS) entry which is preliminary data.</text>
</comment>
<feature type="non-terminal residue" evidence="4">
    <location>
        <position position="1"/>
    </location>
</feature>
<organism evidence="4 6">
    <name type="scientific">Rotaria magnacalcarata</name>
    <dbReference type="NCBI Taxonomy" id="392030"/>
    <lineage>
        <taxon>Eukaryota</taxon>
        <taxon>Metazoa</taxon>
        <taxon>Spiralia</taxon>
        <taxon>Gnathifera</taxon>
        <taxon>Rotifera</taxon>
        <taxon>Eurotatoria</taxon>
        <taxon>Bdelloidea</taxon>
        <taxon>Philodinida</taxon>
        <taxon>Philodinidae</taxon>
        <taxon>Rotaria</taxon>
    </lineage>
</organism>
<dbReference type="SMART" id="SM00884">
    <property type="entry name" value="Cullin_Nedd8"/>
    <property type="match status" value="1"/>
</dbReference>
<dbReference type="Pfam" id="PF10557">
    <property type="entry name" value="Cullin_Nedd8"/>
    <property type="match status" value="1"/>
</dbReference>
<keyword evidence="2" id="KW-0832">Ubl conjugation</keyword>
<accession>A0A8S3G3I0</accession>
<feature type="non-terminal residue" evidence="4">
    <location>
        <position position="110"/>
    </location>
</feature>
<evidence type="ECO:0000313" key="6">
    <source>
        <dbReference type="Proteomes" id="UP000681967"/>
    </source>
</evidence>
<evidence type="ECO:0000313" key="5">
    <source>
        <dbReference type="EMBL" id="CAF5218111.1"/>
    </source>
</evidence>
<dbReference type="EMBL" id="CAJOBH010256904">
    <property type="protein sequence ID" value="CAF5149405.1"/>
    <property type="molecule type" value="Genomic_DNA"/>
</dbReference>
<dbReference type="PANTHER" id="PTHR11932">
    <property type="entry name" value="CULLIN"/>
    <property type="match status" value="1"/>
</dbReference>
<evidence type="ECO:0000259" key="3">
    <source>
        <dbReference type="SMART" id="SM00884"/>
    </source>
</evidence>
<protein>
    <recommendedName>
        <fullName evidence="3">Cullin neddylation domain-containing protein</fullName>
    </recommendedName>
</protein>
<name>A0A8S3G3I0_9BILA</name>
<evidence type="ECO:0000256" key="1">
    <source>
        <dbReference type="ARBA" id="ARBA00022499"/>
    </source>
</evidence>